<dbReference type="Pfam" id="PF16916">
    <property type="entry name" value="ZT_dimer"/>
    <property type="match status" value="1"/>
</dbReference>
<feature type="transmembrane region" description="Helical" evidence="8">
    <location>
        <begin position="184"/>
        <end position="203"/>
    </location>
</feature>
<evidence type="ECO:0000313" key="11">
    <source>
        <dbReference type="EMBL" id="OEF99597.1"/>
    </source>
</evidence>
<feature type="transmembrane region" description="Helical" evidence="8">
    <location>
        <begin position="56"/>
        <end position="74"/>
    </location>
</feature>
<evidence type="ECO:0000313" key="12">
    <source>
        <dbReference type="Proteomes" id="UP000243739"/>
    </source>
</evidence>
<dbReference type="InterPro" id="IPR027469">
    <property type="entry name" value="Cation_efflux_TMD_sf"/>
</dbReference>
<feature type="transmembrane region" description="Helical" evidence="8">
    <location>
        <begin position="117"/>
        <end position="141"/>
    </location>
</feature>
<keyword evidence="6" id="KW-0406">Ion transport</keyword>
<evidence type="ECO:0000259" key="10">
    <source>
        <dbReference type="Pfam" id="PF16916"/>
    </source>
</evidence>
<feature type="domain" description="Cation efflux protein transmembrane" evidence="9">
    <location>
        <begin position="22"/>
        <end position="210"/>
    </location>
</feature>
<name>A0A1D2YVB0_9BACI</name>
<evidence type="ECO:0000256" key="1">
    <source>
        <dbReference type="ARBA" id="ARBA00004141"/>
    </source>
</evidence>
<keyword evidence="12" id="KW-1185">Reference proteome</keyword>
<dbReference type="Pfam" id="PF01545">
    <property type="entry name" value="Cation_efflux"/>
    <property type="match status" value="1"/>
</dbReference>
<proteinExistence type="inferred from homology"/>
<accession>A0A1D2YVB0</accession>
<reference evidence="11 12" key="1">
    <citation type="submission" date="2016-09" db="EMBL/GenBank/DDBJ databases">
        <title>Draft genome sequence for the type strain of Vulcanibacillus modesticaldus BR, a strictly anaerobic, moderately thermophilic, and nitrate-reducing bacterium from deep sea-hydrothermal vents of the Mid-Atlantic Ridge.</title>
        <authorList>
            <person name="Abin C.A."/>
            <person name="Hollibaugh J.T."/>
        </authorList>
    </citation>
    <scope>NUCLEOTIDE SEQUENCE [LARGE SCALE GENOMIC DNA]</scope>
    <source>
        <strain evidence="11 12">BR</strain>
    </source>
</reference>
<evidence type="ECO:0000256" key="8">
    <source>
        <dbReference type="SAM" id="Phobius"/>
    </source>
</evidence>
<organism evidence="11 12">
    <name type="scientific">Vulcanibacillus modesticaldus</name>
    <dbReference type="NCBI Taxonomy" id="337097"/>
    <lineage>
        <taxon>Bacteria</taxon>
        <taxon>Bacillati</taxon>
        <taxon>Bacillota</taxon>
        <taxon>Bacilli</taxon>
        <taxon>Bacillales</taxon>
        <taxon>Bacillaceae</taxon>
        <taxon>Vulcanibacillus</taxon>
    </lineage>
</organism>
<feature type="transmembrane region" description="Helical" evidence="8">
    <location>
        <begin position="21"/>
        <end position="44"/>
    </location>
</feature>
<dbReference type="STRING" id="337097.BHF71_08215"/>
<dbReference type="RefSeq" id="WP_069656519.1">
    <property type="nucleotide sequence ID" value="NZ_MIJF01000018.1"/>
</dbReference>
<dbReference type="OrthoDB" id="9809646at2"/>
<keyword evidence="5 8" id="KW-1133">Transmembrane helix</keyword>
<dbReference type="SUPFAM" id="SSF160240">
    <property type="entry name" value="Cation efflux protein cytoplasmic domain-like"/>
    <property type="match status" value="1"/>
</dbReference>
<gene>
    <name evidence="11" type="ORF">BHF71_08215</name>
</gene>
<comment type="caution">
    <text evidence="11">The sequence shown here is derived from an EMBL/GenBank/DDBJ whole genome shotgun (WGS) entry which is preliminary data.</text>
</comment>
<dbReference type="NCBIfam" id="TIGR01297">
    <property type="entry name" value="CDF"/>
    <property type="match status" value="1"/>
</dbReference>
<dbReference type="InterPro" id="IPR036837">
    <property type="entry name" value="Cation_efflux_CTD_sf"/>
</dbReference>
<dbReference type="InterPro" id="IPR027470">
    <property type="entry name" value="Cation_efflux_CTD"/>
</dbReference>
<protein>
    <submittedName>
        <fullName evidence="11">Zinc transporter ZitB</fullName>
    </submittedName>
</protein>
<dbReference type="GO" id="GO:0005886">
    <property type="term" value="C:plasma membrane"/>
    <property type="evidence" value="ECO:0007669"/>
    <property type="project" value="TreeGrafter"/>
</dbReference>
<dbReference type="InterPro" id="IPR050681">
    <property type="entry name" value="CDF/SLC30A"/>
</dbReference>
<evidence type="ECO:0000256" key="7">
    <source>
        <dbReference type="ARBA" id="ARBA00023136"/>
    </source>
</evidence>
<dbReference type="SUPFAM" id="SSF161111">
    <property type="entry name" value="Cation efflux protein transmembrane domain-like"/>
    <property type="match status" value="1"/>
</dbReference>
<comment type="subcellular location">
    <subcellularLocation>
        <location evidence="1">Membrane</location>
        <topology evidence="1">Multi-pass membrane protein</topology>
    </subcellularLocation>
</comment>
<dbReference type="PANTHER" id="PTHR11562">
    <property type="entry name" value="CATION EFFLUX PROTEIN/ ZINC TRANSPORTER"/>
    <property type="match status" value="1"/>
</dbReference>
<keyword evidence="7 8" id="KW-0472">Membrane</keyword>
<dbReference type="Proteomes" id="UP000243739">
    <property type="component" value="Unassembled WGS sequence"/>
</dbReference>
<dbReference type="InterPro" id="IPR002524">
    <property type="entry name" value="Cation_efflux"/>
</dbReference>
<evidence type="ECO:0000256" key="3">
    <source>
        <dbReference type="ARBA" id="ARBA00022448"/>
    </source>
</evidence>
<evidence type="ECO:0000256" key="2">
    <source>
        <dbReference type="ARBA" id="ARBA00008873"/>
    </source>
</evidence>
<evidence type="ECO:0000259" key="9">
    <source>
        <dbReference type="Pfam" id="PF01545"/>
    </source>
</evidence>
<feature type="domain" description="Cation efflux protein cytoplasmic" evidence="10">
    <location>
        <begin position="215"/>
        <end position="290"/>
    </location>
</feature>
<evidence type="ECO:0000256" key="6">
    <source>
        <dbReference type="ARBA" id="ARBA00023065"/>
    </source>
</evidence>
<dbReference type="AlphaFoldDB" id="A0A1D2YVB0"/>
<keyword evidence="4 8" id="KW-0812">Transmembrane</keyword>
<dbReference type="Gene3D" id="1.20.1510.10">
    <property type="entry name" value="Cation efflux protein transmembrane domain"/>
    <property type="match status" value="1"/>
</dbReference>
<comment type="similarity">
    <text evidence="2">Belongs to the cation diffusion facilitator (CDF) transporter (TC 2.A.4) family. SLC30A subfamily.</text>
</comment>
<keyword evidence="3" id="KW-0813">Transport</keyword>
<dbReference type="GO" id="GO:0005385">
    <property type="term" value="F:zinc ion transmembrane transporter activity"/>
    <property type="evidence" value="ECO:0007669"/>
    <property type="project" value="TreeGrafter"/>
</dbReference>
<feature type="transmembrane region" description="Helical" evidence="8">
    <location>
        <begin position="153"/>
        <end position="178"/>
    </location>
</feature>
<sequence length="311" mass="34230">MGHGHNHSQHHSHTNQKLLRQAFFIITGYMFVEFIGGIITNSLALLSDAGHMLSDSVALLLSLLAFWLSIKPANSTKSYGYKRAEILASLLNGLTLILIAIGIIYEGIKRIYYPPEIYGLGMFWIAIIGLLVNIIAAFILMKGDKDNLNLKSAFLHVIGDLLGSIGAIVASLLIYLFGWKIADPIASLLVAILILVGGIRVTFSSIHILMEGVPTNIKLDNVRNAILQLPEIETIHDLHVWSITSDVSALSCHVVINKDKATENDVIINNIKKIIKENFGIKHSTIQIEKEDICESGDSCDGNTHLQTEHH</sequence>
<dbReference type="EMBL" id="MIJF01000018">
    <property type="protein sequence ID" value="OEF99597.1"/>
    <property type="molecule type" value="Genomic_DNA"/>
</dbReference>
<dbReference type="PANTHER" id="PTHR11562:SF17">
    <property type="entry name" value="RE54080P-RELATED"/>
    <property type="match status" value="1"/>
</dbReference>
<dbReference type="InterPro" id="IPR058533">
    <property type="entry name" value="Cation_efflux_TM"/>
</dbReference>
<evidence type="ECO:0000256" key="4">
    <source>
        <dbReference type="ARBA" id="ARBA00022692"/>
    </source>
</evidence>
<evidence type="ECO:0000256" key="5">
    <source>
        <dbReference type="ARBA" id="ARBA00022989"/>
    </source>
</evidence>
<feature type="transmembrane region" description="Helical" evidence="8">
    <location>
        <begin position="86"/>
        <end position="105"/>
    </location>
</feature>